<comment type="caution">
    <text evidence="2">The sequence shown here is derived from an EMBL/GenBank/DDBJ whole genome shotgun (WGS) entry which is preliminary data.</text>
</comment>
<feature type="compositionally biased region" description="Polar residues" evidence="1">
    <location>
        <begin position="1"/>
        <end position="20"/>
    </location>
</feature>
<evidence type="ECO:0008006" key="4">
    <source>
        <dbReference type="Google" id="ProtNLM"/>
    </source>
</evidence>
<dbReference type="AlphaFoldDB" id="A0A5M9JGH5"/>
<evidence type="ECO:0000313" key="3">
    <source>
        <dbReference type="Proteomes" id="UP000322873"/>
    </source>
</evidence>
<accession>A0A5M9JGH5</accession>
<name>A0A5M9JGH5_MONFR</name>
<protein>
    <recommendedName>
        <fullName evidence="4">F-box domain-containing protein</fullName>
    </recommendedName>
</protein>
<evidence type="ECO:0000256" key="1">
    <source>
        <dbReference type="SAM" id="MobiDB-lite"/>
    </source>
</evidence>
<keyword evidence="3" id="KW-1185">Reference proteome</keyword>
<organism evidence="2 3">
    <name type="scientific">Monilinia fructicola</name>
    <name type="common">Brown rot fungus</name>
    <name type="synonym">Ciboria fructicola</name>
    <dbReference type="NCBI Taxonomy" id="38448"/>
    <lineage>
        <taxon>Eukaryota</taxon>
        <taxon>Fungi</taxon>
        <taxon>Dikarya</taxon>
        <taxon>Ascomycota</taxon>
        <taxon>Pezizomycotina</taxon>
        <taxon>Leotiomycetes</taxon>
        <taxon>Helotiales</taxon>
        <taxon>Sclerotiniaceae</taxon>
        <taxon>Monilinia</taxon>
    </lineage>
</organism>
<dbReference type="VEuPathDB" id="FungiDB:MFRU_019g01160"/>
<evidence type="ECO:0000313" key="2">
    <source>
        <dbReference type="EMBL" id="KAA8566235.1"/>
    </source>
</evidence>
<dbReference type="EMBL" id="VICG01000012">
    <property type="protein sequence ID" value="KAA8566235.1"/>
    <property type="molecule type" value="Genomic_DNA"/>
</dbReference>
<reference evidence="2 3" key="1">
    <citation type="submission" date="2019-06" db="EMBL/GenBank/DDBJ databases">
        <title>Genome Sequence of the Brown Rot Fungal Pathogen Monilinia fructicola.</title>
        <authorList>
            <person name="De Miccolis Angelini R.M."/>
            <person name="Landi L."/>
            <person name="Abate D."/>
            <person name="Pollastro S."/>
            <person name="Romanazzi G."/>
            <person name="Faretra F."/>
        </authorList>
    </citation>
    <scope>NUCLEOTIDE SEQUENCE [LARGE SCALE GENOMIC DNA]</scope>
    <source>
        <strain evidence="2 3">Mfrc123</strain>
    </source>
</reference>
<dbReference type="OrthoDB" id="3912356at2759"/>
<feature type="compositionally biased region" description="Basic and acidic residues" evidence="1">
    <location>
        <begin position="32"/>
        <end position="48"/>
    </location>
</feature>
<dbReference type="Proteomes" id="UP000322873">
    <property type="component" value="Unassembled WGS sequence"/>
</dbReference>
<feature type="compositionally biased region" description="Polar residues" evidence="1">
    <location>
        <begin position="49"/>
        <end position="59"/>
    </location>
</feature>
<sequence>MVFSSEKGSTKSGSFTSRLFNSLRPRASRNRLGTEHDAGESVHLKAESDSGSAVTTLRSKASRNKLKKEPPRRPMTANPKGKGISHTGQNFRRNGRSFDYAIDEQTGERVDHTALLHGLAHVGSFDSMHEAYGLDNPDRPPGESAIASLSSSIWEHIAGYLSLSDIASLAFSNKTLLSRIGRDPWHALNLAENHRYKIEFLVHIDRDLPNHLLCFPCAIYHVRIIPGEERLKATHVINHLFECPNALTQVAPRTRLTVGHTLPFSFVQLVLRSNRYSPNHGIPVESICKRWKDPQLGAQGTGSWSHQSRYYIDKGHLLLRVISQCFPEPDLPISAQRNLLYSREDYFPYFSVCAHWRDGDLMDVCKCALGHIPKRREALSSQLKSGPNAIFSLSNQRSQMSSQCSVCQPMRRCPRCPTEYLVELKFAEDRYDEVNRFKQAMTVTRWSDLGNGTSPLSPEWAAINGEFEGYDSFDTVKGRAISGTFEAQFGVTLPGQRILSLNPRNEMKGEDGHNWY</sequence>
<proteinExistence type="predicted"/>
<feature type="region of interest" description="Disordered" evidence="1">
    <location>
        <begin position="1"/>
        <end position="92"/>
    </location>
</feature>
<gene>
    <name evidence="2" type="ORF">EYC84_008835</name>
</gene>